<name>A0AA38WYZ9_9EURO</name>
<dbReference type="InterPro" id="IPR025676">
    <property type="entry name" value="Clr5_dom"/>
</dbReference>
<evidence type="ECO:0000259" key="2">
    <source>
        <dbReference type="Pfam" id="PF14420"/>
    </source>
</evidence>
<dbReference type="Proteomes" id="UP001172673">
    <property type="component" value="Unassembled WGS sequence"/>
</dbReference>
<dbReference type="Gene3D" id="1.25.40.10">
    <property type="entry name" value="Tetratricopeptide repeat domain"/>
    <property type="match status" value="1"/>
</dbReference>
<accession>A0AA38WYZ9</accession>
<dbReference type="AlphaFoldDB" id="A0AA38WYZ9"/>
<dbReference type="PANTHER" id="PTHR38788">
    <property type="entry name" value="CLR5 DOMAIN-CONTAINING PROTEIN"/>
    <property type="match status" value="1"/>
</dbReference>
<evidence type="ECO:0000313" key="4">
    <source>
        <dbReference type="Proteomes" id="UP001172673"/>
    </source>
</evidence>
<organism evidence="3 4">
    <name type="scientific">Cladophialophora chaetospira</name>
    <dbReference type="NCBI Taxonomy" id="386627"/>
    <lineage>
        <taxon>Eukaryota</taxon>
        <taxon>Fungi</taxon>
        <taxon>Dikarya</taxon>
        <taxon>Ascomycota</taxon>
        <taxon>Pezizomycotina</taxon>
        <taxon>Eurotiomycetes</taxon>
        <taxon>Chaetothyriomycetidae</taxon>
        <taxon>Chaetothyriales</taxon>
        <taxon>Herpotrichiellaceae</taxon>
        <taxon>Cladophialophora</taxon>
    </lineage>
</organism>
<feature type="compositionally biased region" description="Polar residues" evidence="1">
    <location>
        <begin position="8"/>
        <end position="18"/>
    </location>
</feature>
<feature type="domain" description="Clr5" evidence="2">
    <location>
        <begin position="16"/>
        <end position="67"/>
    </location>
</feature>
<dbReference type="EMBL" id="JAPDRK010000021">
    <property type="protein sequence ID" value="KAJ9603729.1"/>
    <property type="molecule type" value="Genomic_DNA"/>
</dbReference>
<dbReference type="Pfam" id="PF14420">
    <property type="entry name" value="Clr5"/>
    <property type="match status" value="1"/>
</dbReference>
<gene>
    <name evidence="3" type="ORF">H2200_011915</name>
</gene>
<comment type="caution">
    <text evidence="3">The sequence shown here is derived from an EMBL/GenBank/DDBJ whole genome shotgun (WGS) entry which is preliminary data.</text>
</comment>
<dbReference type="PANTHER" id="PTHR38788:SF3">
    <property type="entry name" value="CLR5 DOMAIN-CONTAINING PROTEIN"/>
    <property type="match status" value="1"/>
</dbReference>
<protein>
    <recommendedName>
        <fullName evidence="2">Clr5 domain-containing protein</fullName>
    </recommendedName>
</protein>
<feature type="region of interest" description="Disordered" evidence="1">
    <location>
        <begin position="1"/>
        <end position="21"/>
    </location>
</feature>
<keyword evidence="4" id="KW-1185">Reference proteome</keyword>
<evidence type="ECO:0000313" key="3">
    <source>
        <dbReference type="EMBL" id="KAJ9603729.1"/>
    </source>
</evidence>
<proteinExistence type="predicted"/>
<reference evidence="3" key="1">
    <citation type="submission" date="2022-10" db="EMBL/GenBank/DDBJ databases">
        <title>Culturing micro-colonial fungi from biological soil crusts in the Mojave desert and describing Neophaeococcomyces mojavensis, and introducing the new genera and species Taxawa tesnikishii.</title>
        <authorList>
            <person name="Kurbessoian T."/>
            <person name="Stajich J.E."/>
        </authorList>
    </citation>
    <scope>NUCLEOTIDE SEQUENCE</scope>
    <source>
        <strain evidence="3">TK_41</strain>
    </source>
</reference>
<sequence length="645" mass="72062">MDAKNGTGALNQAPTARQWNEAKPEIKQHYVKNNLTLNQTMAAMEERGFSASKKQYKNHINRWRLGKNAMRQDWLAFARLHQQRQAVVGNSEIFVQIHHKIRRIQDLRRYLKNHEEQQEAFFDEAMSPSINVPSYIHVCNADGSLADLGSGDPALQTQIGATPDGHSHGDISNPSSTDVGNGLHDVPRIMNLRHGSKVLDSPHATKLNLTMAGPQQKPSHNWDAMQLSPLVTTMETKRNAHMADATDQKAPLVLFDGLDDAGHLNQLSNLNSFRTLSAGSDCDMRQNIGEVLQDRAEDGTSTNMGMAAVPNHLNLPRIASDGRPAQHAYEAACMMAAMLGAAGRRHAMLECLEEVSRLFLKMCQFHSPFILTTASIMLTWLLVHAEGSLSERIMAASFAAATEAFGPNNPVSLLLEWMTAAAARDRSKACRIGSKELRNVWQGFHENLGEVHGHTIVALYCLCFQLILADKKFLEAEGYLQQLCGVSENVFGLSCVVTINILATLSRAQLRQGKHLLALRTIDRSLAAAPLGLNHPHRLELLLRKALILRKLNRWDETEKLYWLVVKGRIATLGWKHKDTTDAHTSLVWILKERTGNWEAQKDDVHRLLVDPQVSVDEYESAWRVFMEEHAAPANEDQRSSDEDE</sequence>
<dbReference type="InterPro" id="IPR011990">
    <property type="entry name" value="TPR-like_helical_dom_sf"/>
</dbReference>
<dbReference type="SUPFAM" id="SSF48452">
    <property type="entry name" value="TPR-like"/>
    <property type="match status" value="1"/>
</dbReference>
<evidence type="ECO:0000256" key="1">
    <source>
        <dbReference type="SAM" id="MobiDB-lite"/>
    </source>
</evidence>